<dbReference type="RefSeq" id="WP_406696298.1">
    <property type="nucleotide sequence ID" value="NZ_CP155447.1"/>
</dbReference>
<protein>
    <recommendedName>
        <fullName evidence="2">Transposase</fullName>
    </recommendedName>
</protein>
<name>A0AAU7CEQ6_9BACT</name>
<sequence length="48" mass="5277">MYSTARYLEVQAGWAEENSPALADGVLLTHSRVKKTTRYARPGTPADP</sequence>
<dbReference type="EMBL" id="CP155447">
    <property type="protein sequence ID" value="XBH03560.1"/>
    <property type="molecule type" value="Genomic_DNA"/>
</dbReference>
<proteinExistence type="predicted"/>
<accession>A0AAU7CEQ6</accession>
<evidence type="ECO:0008006" key="2">
    <source>
        <dbReference type="Google" id="ProtNLM"/>
    </source>
</evidence>
<evidence type="ECO:0000313" key="1">
    <source>
        <dbReference type="EMBL" id="XBH03560.1"/>
    </source>
</evidence>
<organism evidence="1">
    <name type="scientific">Singulisphaera sp. Ch08</name>
    <dbReference type="NCBI Taxonomy" id="3120278"/>
    <lineage>
        <taxon>Bacteria</taxon>
        <taxon>Pseudomonadati</taxon>
        <taxon>Planctomycetota</taxon>
        <taxon>Planctomycetia</taxon>
        <taxon>Isosphaerales</taxon>
        <taxon>Isosphaeraceae</taxon>
        <taxon>Singulisphaera</taxon>
    </lineage>
</organism>
<dbReference type="AlphaFoldDB" id="A0AAU7CEQ6"/>
<reference evidence="1" key="1">
    <citation type="submission" date="2024-05" db="EMBL/GenBank/DDBJ databases">
        <title>Planctomycetes of the genus Singulisphaera possess chitinolytic capabilities.</title>
        <authorList>
            <person name="Ivanova A."/>
        </authorList>
    </citation>
    <scope>NUCLEOTIDE SEQUENCE</scope>
    <source>
        <strain evidence="1">Ch08T</strain>
    </source>
</reference>
<gene>
    <name evidence="1" type="ORF">V5E97_35430</name>
</gene>